<evidence type="ECO:0008006" key="6">
    <source>
        <dbReference type="Google" id="ProtNLM"/>
    </source>
</evidence>
<evidence type="ECO:0000313" key="4">
    <source>
        <dbReference type="EMBL" id="KAK7395294.1"/>
    </source>
</evidence>
<evidence type="ECO:0000313" key="5">
    <source>
        <dbReference type="Proteomes" id="UP001386955"/>
    </source>
</evidence>
<dbReference type="Gene3D" id="1.25.40.10">
    <property type="entry name" value="Tetratricopeptide repeat domain"/>
    <property type="match status" value="2"/>
</dbReference>
<dbReference type="PROSITE" id="PS51375">
    <property type="entry name" value="PPR"/>
    <property type="match status" value="2"/>
</dbReference>
<sequence>MISSGCQSDIFAYTAAVHAYCSQGRLEEAEHVMEKMKEEGIVTDSLTYTILIDDYGRMQLIDCSSGVLKRMFDAGCEPSQYTYAFLLKHLAKEMQMTKDGGIVEDLFAPDFVPKDLVNVWKMLHFDIASLMFKKMVEHDCKLITGVCRVAWLIVAPRLLNDFQESEMSPNELIYNELLSCCCKLKLYEALSLLEDMDENSHLAHLESYKLIICGLCDEGEKR</sequence>
<comment type="similarity">
    <text evidence="1">Belongs to the PPR family. P subfamily.</text>
</comment>
<dbReference type="NCBIfam" id="TIGR00756">
    <property type="entry name" value="PPR"/>
    <property type="match status" value="1"/>
</dbReference>
<gene>
    <name evidence="4" type="ORF">VNO78_15845</name>
</gene>
<dbReference type="Pfam" id="PF13041">
    <property type="entry name" value="PPR_2"/>
    <property type="match status" value="1"/>
</dbReference>
<dbReference type="Proteomes" id="UP001386955">
    <property type="component" value="Unassembled WGS sequence"/>
</dbReference>
<organism evidence="4 5">
    <name type="scientific">Psophocarpus tetragonolobus</name>
    <name type="common">Winged bean</name>
    <name type="synonym">Dolichos tetragonolobus</name>
    <dbReference type="NCBI Taxonomy" id="3891"/>
    <lineage>
        <taxon>Eukaryota</taxon>
        <taxon>Viridiplantae</taxon>
        <taxon>Streptophyta</taxon>
        <taxon>Embryophyta</taxon>
        <taxon>Tracheophyta</taxon>
        <taxon>Spermatophyta</taxon>
        <taxon>Magnoliopsida</taxon>
        <taxon>eudicotyledons</taxon>
        <taxon>Gunneridae</taxon>
        <taxon>Pentapetalae</taxon>
        <taxon>rosids</taxon>
        <taxon>fabids</taxon>
        <taxon>Fabales</taxon>
        <taxon>Fabaceae</taxon>
        <taxon>Papilionoideae</taxon>
        <taxon>50 kb inversion clade</taxon>
        <taxon>NPAAA clade</taxon>
        <taxon>indigoferoid/millettioid clade</taxon>
        <taxon>Phaseoleae</taxon>
        <taxon>Psophocarpus</taxon>
    </lineage>
</organism>
<comment type="caution">
    <text evidence="4">The sequence shown here is derived from an EMBL/GenBank/DDBJ whole genome shotgun (WGS) entry which is preliminary data.</text>
</comment>
<evidence type="ECO:0000256" key="1">
    <source>
        <dbReference type="ARBA" id="ARBA00007626"/>
    </source>
</evidence>
<evidence type="ECO:0000256" key="2">
    <source>
        <dbReference type="ARBA" id="ARBA00022737"/>
    </source>
</evidence>
<dbReference type="Pfam" id="PF01535">
    <property type="entry name" value="PPR"/>
    <property type="match status" value="1"/>
</dbReference>
<accession>A0AAN9XK53</accession>
<dbReference type="InterPro" id="IPR011990">
    <property type="entry name" value="TPR-like_helical_dom_sf"/>
</dbReference>
<protein>
    <recommendedName>
        <fullName evidence="6">Pentatricopeptide repeat-containing protein</fullName>
    </recommendedName>
</protein>
<dbReference type="PANTHER" id="PTHR47941">
    <property type="entry name" value="PENTATRICOPEPTIDE REPEAT-CONTAINING PROTEIN 3, MITOCHONDRIAL"/>
    <property type="match status" value="1"/>
</dbReference>
<dbReference type="EMBL" id="JAYMYS010000004">
    <property type="protein sequence ID" value="KAK7395294.1"/>
    <property type="molecule type" value="Genomic_DNA"/>
</dbReference>
<proteinExistence type="inferred from homology"/>
<dbReference type="AlphaFoldDB" id="A0AAN9XK53"/>
<name>A0AAN9XK53_PSOTE</name>
<feature type="repeat" description="PPR" evidence="3">
    <location>
        <begin position="44"/>
        <end position="78"/>
    </location>
</feature>
<keyword evidence="5" id="KW-1185">Reference proteome</keyword>
<evidence type="ECO:0000256" key="3">
    <source>
        <dbReference type="PROSITE-ProRule" id="PRU00708"/>
    </source>
</evidence>
<keyword evidence="2" id="KW-0677">Repeat</keyword>
<reference evidence="4 5" key="1">
    <citation type="submission" date="2024-01" db="EMBL/GenBank/DDBJ databases">
        <title>The genomes of 5 underutilized Papilionoideae crops provide insights into root nodulation and disease resistanc.</title>
        <authorList>
            <person name="Jiang F."/>
        </authorList>
    </citation>
    <scope>NUCLEOTIDE SEQUENCE [LARGE SCALE GENOMIC DNA]</scope>
    <source>
        <strain evidence="4">DUOXIRENSHENG_FW03</strain>
        <tissue evidence="4">Leaves</tissue>
    </source>
</reference>
<dbReference type="InterPro" id="IPR002885">
    <property type="entry name" value="PPR_rpt"/>
</dbReference>
<feature type="repeat" description="PPR" evidence="3">
    <location>
        <begin position="9"/>
        <end position="43"/>
    </location>
</feature>